<dbReference type="Proteomes" id="UP000002059">
    <property type="component" value="Partially assembled WGS sequence"/>
</dbReference>
<protein>
    <submittedName>
        <fullName evidence="1">Uncharacterized protein</fullName>
    </submittedName>
</protein>
<proteinExistence type="predicted"/>
<dbReference type="VEuPathDB" id="FungiDB:PAAG_11806"/>
<organism evidence="1 2">
    <name type="scientific">Paracoccidioides lutzii (strain ATCC MYA-826 / Pb01)</name>
    <name type="common">Paracoccidioides brasiliensis</name>
    <dbReference type="NCBI Taxonomy" id="502779"/>
    <lineage>
        <taxon>Eukaryota</taxon>
        <taxon>Fungi</taxon>
        <taxon>Dikarya</taxon>
        <taxon>Ascomycota</taxon>
        <taxon>Pezizomycotina</taxon>
        <taxon>Eurotiomycetes</taxon>
        <taxon>Eurotiomycetidae</taxon>
        <taxon>Onygenales</taxon>
        <taxon>Ajellomycetaceae</taxon>
        <taxon>Paracoccidioides</taxon>
    </lineage>
</organism>
<keyword evidence="2" id="KW-1185">Reference proteome</keyword>
<name>A0A0A2V1S4_PARBA</name>
<dbReference type="AlphaFoldDB" id="A0A0A2V1S4"/>
<dbReference type="OrthoDB" id="10481758at2759"/>
<reference evidence="1 2" key="1">
    <citation type="journal article" date="2011" name="PLoS Genet.">
        <title>Comparative genomic analysis of human fungal pathogens causing paracoccidioidomycosis.</title>
        <authorList>
            <person name="Desjardins C.A."/>
            <person name="Champion M.D."/>
            <person name="Holder J.W."/>
            <person name="Muszewska A."/>
            <person name="Goldberg J."/>
            <person name="Bailao A.M."/>
            <person name="Brigido M.M."/>
            <person name="Ferreira M.E."/>
            <person name="Garcia A.M."/>
            <person name="Grynberg M."/>
            <person name="Gujja S."/>
            <person name="Heiman D.I."/>
            <person name="Henn M.R."/>
            <person name="Kodira C.D."/>
            <person name="Leon-Narvaez H."/>
            <person name="Longo L.V."/>
            <person name="Ma L.J."/>
            <person name="Malavazi I."/>
            <person name="Matsuo A.L."/>
            <person name="Morais F.V."/>
            <person name="Pereira M."/>
            <person name="Rodriguez-Brito S."/>
            <person name="Sakthikumar S."/>
            <person name="Salem-Izacc S.M."/>
            <person name="Sykes S.M."/>
            <person name="Teixeira M.M."/>
            <person name="Vallejo M.C."/>
            <person name="Walter M.E."/>
            <person name="Yandava C."/>
            <person name="Young S."/>
            <person name="Zeng Q."/>
            <person name="Zucker J."/>
            <person name="Felipe M.S."/>
            <person name="Goldman G.H."/>
            <person name="Haas B.J."/>
            <person name="McEwen J.G."/>
            <person name="Nino-Vega G."/>
            <person name="Puccia R."/>
            <person name="San-Blas G."/>
            <person name="Soares C.M."/>
            <person name="Birren B.W."/>
            <person name="Cuomo C.A."/>
        </authorList>
    </citation>
    <scope>NUCLEOTIDE SEQUENCE [LARGE SCALE GENOMIC DNA]</scope>
    <source>
        <strain evidence="2">ATCC MYA-826 / Pb01</strain>
    </source>
</reference>
<evidence type="ECO:0000313" key="2">
    <source>
        <dbReference type="Proteomes" id="UP000002059"/>
    </source>
</evidence>
<dbReference type="KEGG" id="pbl:PAAG_11806"/>
<gene>
    <name evidence="1" type="ORF">PAAG_11806</name>
</gene>
<sequence length="102" mass="11201">MKDLDLRVSASNLGTDRFRADLKSTLPELFGKSGTMGGLRRACESPEKRGSWDLMDNRSGVNCLPINCGCDAQNILTVSKSTDRFMGLILAFGKTYNMAFES</sequence>
<accession>A0A0A2V1S4</accession>
<dbReference type="EMBL" id="KN294001">
    <property type="protein sequence ID" value="KGQ01458.1"/>
    <property type="molecule type" value="Genomic_DNA"/>
</dbReference>
<dbReference type="HOGENOM" id="CLU_2278291_0_0_1"/>
<evidence type="ECO:0000313" key="1">
    <source>
        <dbReference type="EMBL" id="KGQ01458.1"/>
    </source>
</evidence>
<dbReference type="RefSeq" id="XP_015702980.1">
    <property type="nucleotide sequence ID" value="XM_015847388.1"/>
</dbReference>
<dbReference type="GeneID" id="26970681"/>